<dbReference type="InterPro" id="IPR015495">
    <property type="entry name" value="Myb_TF_plants"/>
</dbReference>
<dbReference type="Proteomes" id="UP000290289">
    <property type="component" value="Chromosome 11"/>
</dbReference>
<organism evidence="6 7">
    <name type="scientific">Malus domestica</name>
    <name type="common">Apple</name>
    <name type="synonym">Pyrus malus</name>
    <dbReference type="NCBI Taxonomy" id="3750"/>
    <lineage>
        <taxon>Eukaryota</taxon>
        <taxon>Viridiplantae</taxon>
        <taxon>Streptophyta</taxon>
        <taxon>Embryophyta</taxon>
        <taxon>Tracheophyta</taxon>
        <taxon>Spermatophyta</taxon>
        <taxon>Magnoliopsida</taxon>
        <taxon>eudicotyledons</taxon>
        <taxon>Gunneridae</taxon>
        <taxon>Pentapetalae</taxon>
        <taxon>rosids</taxon>
        <taxon>fabids</taxon>
        <taxon>Rosales</taxon>
        <taxon>Rosaceae</taxon>
        <taxon>Amygdaloideae</taxon>
        <taxon>Maleae</taxon>
        <taxon>Malus</taxon>
    </lineage>
</organism>
<dbReference type="CDD" id="cd00167">
    <property type="entry name" value="SANT"/>
    <property type="match status" value="1"/>
</dbReference>
<dbReference type="SUPFAM" id="SSF46689">
    <property type="entry name" value="Homeodomain-like"/>
    <property type="match status" value="1"/>
</dbReference>
<proteinExistence type="predicted"/>
<dbReference type="Pfam" id="PF00249">
    <property type="entry name" value="Myb_DNA-binding"/>
    <property type="match status" value="1"/>
</dbReference>
<keyword evidence="3" id="KW-0238">DNA-binding</keyword>
<gene>
    <name evidence="6" type="ORF">DVH24_005789</name>
</gene>
<dbReference type="PANTHER" id="PTHR47994:SF5">
    <property type="entry name" value="F14D16.11-RELATED"/>
    <property type="match status" value="1"/>
</dbReference>
<evidence type="ECO:0000256" key="4">
    <source>
        <dbReference type="ARBA" id="ARBA00023242"/>
    </source>
</evidence>
<dbReference type="PANTHER" id="PTHR47994">
    <property type="entry name" value="F14D16.11-RELATED"/>
    <property type="match status" value="1"/>
</dbReference>
<evidence type="ECO:0000256" key="1">
    <source>
        <dbReference type="ARBA" id="ARBA00004123"/>
    </source>
</evidence>
<evidence type="ECO:0000256" key="2">
    <source>
        <dbReference type="ARBA" id="ARBA00022737"/>
    </source>
</evidence>
<reference evidence="6 7" key="1">
    <citation type="submission" date="2018-10" db="EMBL/GenBank/DDBJ databases">
        <title>A high-quality apple genome assembly.</title>
        <authorList>
            <person name="Hu J."/>
        </authorList>
    </citation>
    <scope>NUCLEOTIDE SEQUENCE [LARGE SCALE GENOMIC DNA]</scope>
    <source>
        <strain evidence="7">cv. HFTH1</strain>
        <tissue evidence="6">Young leaf</tissue>
    </source>
</reference>
<dbReference type="AlphaFoldDB" id="A0A498IJK2"/>
<evidence type="ECO:0000313" key="6">
    <source>
        <dbReference type="EMBL" id="RXH83536.1"/>
    </source>
</evidence>
<protein>
    <recommendedName>
        <fullName evidence="5">HTH myb-type domain-containing protein</fullName>
    </recommendedName>
</protein>
<dbReference type="GO" id="GO:0003677">
    <property type="term" value="F:DNA binding"/>
    <property type="evidence" value="ECO:0007669"/>
    <property type="project" value="UniProtKB-KW"/>
</dbReference>
<evidence type="ECO:0000313" key="7">
    <source>
        <dbReference type="Proteomes" id="UP000290289"/>
    </source>
</evidence>
<evidence type="ECO:0000256" key="3">
    <source>
        <dbReference type="ARBA" id="ARBA00023125"/>
    </source>
</evidence>
<accession>A0A498IJK2</accession>
<evidence type="ECO:0000259" key="5">
    <source>
        <dbReference type="PROSITE" id="PS51294"/>
    </source>
</evidence>
<dbReference type="InterPro" id="IPR001005">
    <property type="entry name" value="SANT/Myb"/>
</dbReference>
<dbReference type="GO" id="GO:0005634">
    <property type="term" value="C:nucleus"/>
    <property type="evidence" value="ECO:0007669"/>
    <property type="project" value="UniProtKB-SubCell"/>
</dbReference>
<name>A0A498IJK2_MALDO</name>
<keyword evidence="4" id="KW-0539">Nucleus</keyword>
<dbReference type="InterPro" id="IPR009057">
    <property type="entry name" value="Homeodomain-like_sf"/>
</dbReference>
<dbReference type="PROSITE" id="PS51294">
    <property type="entry name" value="HTH_MYB"/>
    <property type="match status" value="1"/>
</dbReference>
<dbReference type="Gene3D" id="1.10.10.60">
    <property type="entry name" value="Homeodomain-like"/>
    <property type="match status" value="1"/>
</dbReference>
<feature type="domain" description="HTH myb-type" evidence="5">
    <location>
        <begin position="50"/>
        <end position="76"/>
    </location>
</feature>
<dbReference type="EMBL" id="RDQH01000337">
    <property type="protein sequence ID" value="RXH83536.1"/>
    <property type="molecule type" value="Genomic_DNA"/>
</dbReference>
<keyword evidence="7" id="KW-1185">Reference proteome</keyword>
<dbReference type="InterPro" id="IPR017930">
    <property type="entry name" value="Myb_dom"/>
</dbReference>
<sequence>MHQHLAPSVGINTKSYVDFLSFFHLTTLHRESTETEKPNTCTVTSRPMRSLIAKRLPGRTDNDVKNYWNTKLNKKLFKMGIDPVTQKPYSQILSDYRNINGLPSTAGNHPFLSLFK</sequence>
<comment type="subcellular location">
    <subcellularLocation>
        <location evidence="1">Nucleus</location>
    </subcellularLocation>
</comment>
<comment type="caution">
    <text evidence="6">The sequence shown here is derived from an EMBL/GenBank/DDBJ whole genome shotgun (WGS) entry which is preliminary data.</text>
</comment>
<keyword evidence="2" id="KW-0677">Repeat</keyword>